<dbReference type="EC" id="2.4.-.-" evidence="2"/>
<keyword evidence="2" id="KW-0808">Transferase</keyword>
<dbReference type="InterPro" id="IPR050194">
    <property type="entry name" value="Glycosyltransferase_grp1"/>
</dbReference>
<dbReference type="AlphaFoldDB" id="A0A9D1Z8Y6"/>
<dbReference type="SUPFAM" id="SSF53756">
    <property type="entry name" value="UDP-Glycosyltransferase/glycogen phosphorylase"/>
    <property type="match status" value="1"/>
</dbReference>
<gene>
    <name evidence="2" type="ORF">H9728_04180</name>
</gene>
<dbReference type="InterPro" id="IPR028098">
    <property type="entry name" value="Glyco_trans_4-like_N"/>
</dbReference>
<dbReference type="Pfam" id="PF13439">
    <property type="entry name" value="Glyco_transf_4"/>
    <property type="match status" value="1"/>
</dbReference>
<feature type="domain" description="Glycosyltransferase subfamily 4-like N-terminal" evidence="1">
    <location>
        <begin position="18"/>
        <end position="172"/>
    </location>
</feature>
<comment type="caution">
    <text evidence="2">The sequence shown here is derived from an EMBL/GenBank/DDBJ whole genome shotgun (WGS) entry which is preliminary data.</text>
</comment>
<accession>A0A9D1Z8Y6</accession>
<evidence type="ECO:0000259" key="1">
    <source>
        <dbReference type="Pfam" id="PF13439"/>
    </source>
</evidence>
<dbReference type="Proteomes" id="UP000824135">
    <property type="component" value="Unassembled WGS sequence"/>
</dbReference>
<sequence length="363" mass="40865">MNDNRIKVLQIIGNARLGGVASCLMNYFRFADTDKFRFDFATYGESPLDERVKEIDPSSRIFHIPSFEKNFFKSMREIGRVCRTEKYGIVHSHMTTLSAFALPPAAKAGVPVRICHAHSAFDKNSDRYLFKKILRPFAAKRATHLMACSAHAAKNLFRTRADEAFLLPNAIDGAHFACSAQEHFEAKRKCGLEGRTILFVGRFAFAKNLFFLLDAFALARRQRQMTLLLVGDGEHRPALENAVREKGLEQSVRLIPPADPAVWYKAADLFCLPSRYEGLGMAAIEAQAAGLPCIFSDAVPKEADISKKSIFLPLDEVRWADAMLKDRPRHPDGDKALLRAGYEIRKEAHLLTDFYEKALGERI</sequence>
<evidence type="ECO:0000313" key="2">
    <source>
        <dbReference type="EMBL" id="HIY78222.1"/>
    </source>
</evidence>
<organism evidence="2 3">
    <name type="scientific">Candidatus Borkfalkia excrementavium</name>
    <dbReference type="NCBI Taxonomy" id="2838505"/>
    <lineage>
        <taxon>Bacteria</taxon>
        <taxon>Bacillati</taxon>
        <taxon>Bacillota</taxon>
        <taxon>Clostridia</taxon>
        <taxon>Christensenellales</taxon>
        <taxon>Christensenellaceae</taxon>
        <taxon>Candidatus Borkfalkia</taxon>
    </lineage>
</organism>
<protein>
    <submittedName>
        <fullName evidence="2">Glycosyltransferase</fullName>
        <ecNumber evidence="2">2.4.-.-</ecNumber>
    </submittedName>
</protein>
<dbReference type="GO" id="GO:0016757">
    <property type="term" value="F:glycosyltransferase activity"/>
    <property type="evidence" value="ECO:0007669"/>
    <property type="project" value="UniProtKB-KW"/>
</dbReference>
<reference evidence="2" key="2">
    <citation type="submission" date="2021-04" db="EMBL/GenBank/DDBJ databases">
        <authorList>
            <person name="Gilroy R."/>
        </authorList>
    </citation>
    <scope>NUCLEOTIDE SEQUENCE</scope>
    <source>
        <strain evidence="2">CHK199-9574</strain>
    </source>
</reference>
<dbReference type="PANTHER" id="PTHR45947:SF3">
    <property type="entry name" value="SULFOQUINOVOSYL TRANSFERASE SQD2"/>
    <property type="match status" value="1"/>
</dbReference>
<dbReference type="Gene3D" id="3.40.50.2000">
    <property type="entry name" value="Glycogen Phosphorylase B"/>
    <property type="match status" value="2"/>
</dbReference>
<reference evidence="2" key="1">
    <citation type="journal article" date="2021" name="PeerJ">
        <title>Extensive microbial diversity within the chicken gut microbiome revealed by metagenomics and culture.</title>
        <authorList>
            <person name="Gilroy R."/>
            <person name="Ravi A."/>
            <person name="Getino M."/>
            <person name="Pursley I."/>
            <person name="Horton D.L."/>
            <person name="Alikhan N.F."/>
            <person name="Baker D."/>
            <person name="Gharbi K."/>
            <person name="Hall N."/>
            <person name="Watson M."/>
            <person name="Adriaenssens E.M."/>
            <person name="Foster-Nyarko E."/>
            <person name="Jarju S."/>
            <person name="Secka A."/>
            <person name="Antonio M."/>
            <person name="Oren A."/>
            <person name="Chaudhuri R.R."/>
            <person name="La Ragione R."/>
            <person name="Hildebrand F."/>
            <person name="Pallen M.J."/>
        </authorList>
    </citation>
    <scope>NUCLEOTIDE SEQUENCE</scope>
    <source>
        <strain evidence="2">CHK199-9574</strain>
    </source>
</reference>
<name>A0A9D1Z8Y6_9FIRM</name>
<keyword evidence="2" id="KW-0328">Glycosyltransferase</keyword>
<proteinExistence type="predicted"/>
<dbReference type="EMBL" id="DXCO01000031">
    <property type="protein sequence ID" value="HIY78222.1"/>
    <property type="molecule type" value="Genomic_DNA"/>
</dbReference>
<evidence type="ECO:0000313" key="3">
    <source>
        <dbReference type="Proteomes" id="UP000824135"/>
    </source>
</evidence>
<dbReference type="Pfam" id="PF13692">
    <property type="entry name" value="Glyco_trans_1_4"/>
    <property type="match status" value="1"/>
</dbReference>
<dbReference type="PANTHER" id="PTHR45947">
    <property type="entry name" value="SULFOQUINOVOSYL TRANSFERASE SQD2"/>
    <property type="match status" value="1"/>
</dbReference>